<dbReference type="EMBL" id="BJCL01000007">
    <property type="protein sequence ID" value="GCL63796.1"/>
    <property type="molecule type" value="Genomic_DNA"/>
</dbReference>
<keyword evidence="3" id="KW-1185">Reference proteome</keyword>
<sequence>MTTARTRDFDGYRGRYPAFRWPGDAGLAVSFVLNVEEGAELSLTAGDERNESRHEVNHEVVGAPDLCMESMFEYGARVGYARIAQVLVDAGLPLTLNACARALETTPWIAQDAADRGFEVCCHGWRWESHAGMDEARERTLIARCVQTIARLHGKPPLGWHTKSSASVNTRRLLVEHGGFLYDSDAYNDDLPYWLPVATSAGPRQQLVLPYAFDTNDMRFFDSFAYVRGSDFADYAIAAVDALMLEAQASPRMLSIGLHTRIIGRPGRIGGLRQLVAYVQQQRGAWVATREQIARHFMQAVPPPGAAATPAGAGR</sequence>
<dbReference type="GO" id="GO:0005975">
    <property type="term" value="P:carbohydrate metabolic process"/>
    <property type="evidence" value="ECO:0007669"/>
    <property type="project" value="InterPro"/>
</dbReference>
<reference evidence="3" key="1">
    <citation type="submission" date="2019-03" db="EMBL/GenBank/DDBJ databases">
        <title>Aquabacterium pictum sp.nov., the first bacteriochlorophyll a-containing freshwater bacterium in the genus Aquabacterium of the class Betaproteobacteria.</title>
        <authorList>
            <person name="Hirose S."/>
            <person name="Tank M."/>
            <person name="Hara E."/>
            <person name="Tamaki H."/>
            <person name="Takaichi S."/>
            <person name="Haruta S."/>
            <person name="Hanada S."/>
        </authorList>
    </citation>
    <scope>NUCLEOTIDE SEQUENCE [LARGE SCALE GENOMIC DNA]</scope>
    <source>
        <strain evidence="3">W35</strain>
    </source>
</reference>
<evidence type="ECO:0000313" key="2">
    <source>
        <dbReference type="EMBL" id="GCL63796.1"/>
    </source>
</evidence>
<organism evidence="2 3">
    <name type="scientific">Pseudaquabacterium pictum</name>
    <dbReference type="NCBI Taxonomy" id="2315236"/>
    <lineage>
        <taxon>Bacteria</taxon>
        <taxon>Pseudomonadati</taxon>
        <taxon>Pseudomonadota</taxon>
        <taxon>Betaproteobacteria</taxon>
        <taxon>Burkholderiales</taxon>
        <taxon>Sphaerotilaceae</taxon>
        <taxon>Pseudaquabacterium</taxon>
    </lineage>
</organism>
<name>A0A480AS79_9BURK</name>
<dbReference type="InterPro" id="IPR002509">
    <property type="entry name" value="NODB_dom"/>
</dbReference>
<dbReference type="InterPro" id="IPR011330">
    <property type="entry name" value="Glyco_hydro/deAcase_b/a-brl"/>
</dbReference>
<evidence type="ECO:0000259" key="1">
    <source>
        <dbReference type="Pfam" id="PF01522"/>
    </source>
</evidence>
<evidence type="ECO:0000313" key="3">
    <source>
        <dbReference type="Proteomes" id="UP000301751"/>
    </source>
</evidence>
<accession>A0A480AS79</accession>
<feature type="domain" description="NodB homology" evidence="1">
    <location>
        <begin position="69"/>
        <end position="160"/>
    </location>
</feature>
<dbReference type="PANTHER" id="PTHR43123">
    <property type="entry name" value="POLYSACCHARIDE DEACETYLASE-RELATED"/>
    <property type="match status" value="1"/>
</dbReference>
<gene>
    <name evidence="2" type="ORF">AQPW35_28770</name>
</gene>
<dbReference type="Gene3D" id="3.20.20.370">
    <property type="entry name" value="Glycoside hydrolase/deacetylase"/>
    <property type="match status" value="1"/>
</dbReference>
<dbReference type="OrthoDB" id="9787041at2"/>
<dbReference type="SUPFAM" id="SSF88713">
    <property type="entry name" value="Glycoside hydrolase/deacetylase"/>
    <property type="match status" value="1"/>
</dbReference>
<protein>
    <submittedName>
        <fullName evidence="2">Chitin deacetylase</fullName>
    </submittedName>
</protein>
<dbReference type="PANTHER" id="PTHR43123:SF4">
    <property type="entry name" value="POLYSACCHARIDE DEACETYLASE"/>
    <property type="match status" value="1"/>
</dbReference>
<dbReference type="Pfam" id="PF01522">
    <property type="entry name" value="Polysacc_deac_1"/>
    <property type="match status" value="1"/>
</dbReference>
<proteinExistence type="predicted"/>
<dbReference type="RefSeq" id="WP_137733541.1">
    <property type="nucleotide sequence ID" value="NZ_BJCL01000007.1"/>
</dbReference>
<dbReference type="GO" id="GO:0016810">
    <property type="term" value="F:hydrolase activity, acting on carbon-nitrogen (but not peptide) bonds"/>
    <property type="evidence" value="ECO:0007669"/>
    <property type="project" value="InterPro"/>
</dbReference>
<comment type="caution">
    <text evidence="2">The sequence shown here is derived from an EMBL/GenBank/DDBJ whole genome shotgun (WGS) entry which is preliminary data.</text>
</comment>
<dbReference type="Proteomes" id="UP000301751">
    <property type="component" value="Unassembled WGS sequence"/>
</dbReference>
<dbReference type="AlphaFoldDB" id="A0A480AS79"/>